<organism evidence="2 3">
    <name type="scientific">Citrobacter koseri</name>
    <name type="common">Citrobacter diversus</name>
    <dbReference type="NCBI Taxonomy" id="545"/>
    <lineage>
        <taxon>Bacteria</taxon>
        <taxon>Pseudomonadati</taxon>
        <taxon>Pseudomonadota</taxon>
        <taxon>Gammaproteobacteria</taxon>
        <taxon>Enterobacterales</taxon>
        <taxon>Enterobacteriaceae</taxon>
        <taxon>Citrobacter</taxon>
    </lineage>
</organism>
<accession>A0A2X2YSA0</accession>
<evidence type="ECO:0000256" key="1">
    <source>
        <dbReference type="SAM" id="Phobius"/>
    </source>
</evidence>
<name>A0A2X2YSA0_CITKO</name>
<gene>
    <name evidence="2" type="primary">nepI_3</name>
    <name evidence="2" type="ORF">NCTC10786_05725</name>
</gene>
<feature type="transmembrane region" description="Helical" evidence="1">
    <location>
        <begin position="37"/>
        <end position="63"/>
    </location>
</feature>
<evidence type="ECO:0000313" key="2">
    <source>
        <dbReference type="EMBL" id="SQB40619.1"/>
    </source>
</evidence>
<evidence type="ECO:0000313" key="3">
    <source>
        <dbReference type="Proteomes" id="UP000251584"/>
    </source>
</evidence>
<dbReference type="Proteomes" id="UP000251584">
    <property type="component" value="Unassembled WGS sequence"/>
</dbReference>
<dbReference type="AlphaFoldDB" id="A0A2X2YSA0"/>
<reference evidence="2 3" key="1">
    <citation type="submission" date="2018-06" db="EMBL/GenBank/DDBJ databases">
        <authorList>
            <consortium name="Pathogen Informatics"/>
            <person name="Doyle S."/>
        </authorList>
    </citation>
    <scope>NUCLEOTIDE SEQUENCE [LARGE SCALE GENOMIC DNA]</scope>
    <source>
        <strain evidence="2 3">NCTC10786</strain>
    </source>
</reference>
<keyword evidence="1" id="KW-0812">Transmembrane</keyword>
<keyword evidence="1" id="KW-1133">Transmembrane helix</keyword>
<protein>
    <submittedName>
        <fullName evidence="2">Ribonucleoside transporter</fullName>
    </submittedName>
</protein>
<proteinExistence type="predicted"/>
<sequence>MLHCTAFLAEKDAGNEMSARIEEQSHAETIIRPNWSAVFAVAFCVACLITVEFLPVSLLTPMAQDLGISGRRRRAVGNGNGVCRHVCQPVYHPNYSGDRSSAMW</sequence>
<keyword evidence="1" id="KW-0472">Membrane</keyword>
<dbReference type="EMBL" id="UAVY01000010">
    <property type="protein sequence ID" value="SQB40619.1"/>
    <property type="molecule type" value="Genomic_DNA"/>
</dbReference>